<comment type="similarity">
    <text evidence="2">Belongs to the CobH/CbiC family.</text>
</comment>
<sequence>MNLKMRRYEKNPSAIYKASFATVRREARLDRFSPGMEAMAVRLIHACGMVEIADRLAFSPNAYEAGQAALQAGAPVLCDCEMVGAGIIRRTLPSENSIIVTLNDPKTPALAASIGNTRSAAAVELWAEHLEGAVVAIGNAPTALFRLLELIDQGAPKPAVILGFPVGFVGAAESKAELADHPRDCEFVAVRGRRGGSAMASAAVNALAAGLSEGSV</sequence>
<dbReference type="PANTHER" id="PTHR43588">
    <property type="entry name" value="COBALT-PRECORRIN-8 METHYLMUTASE"/>
    <property type="match status" value="1"/>
</dbReference>
<dbReference type="Gene3D" id="3.40.50.10230">
    <property type="entry name" value="Cobalamin biosynthesis CobH/CbiC, precorrin-8X methylmutase"/>
    <property type="match status" value="1"/>
</dbReference>
<protein>
    <submittedName>
        <fullName evidence="6">Precorrin-8X methylmutase</fullName>
        <ecNumber evidence="6">5.4.99.61</ecNumber>
    </submittedName>
</protein>
<reference evidence="6" key="1">
    <citation type="submission" date="2018-06" db="EMBL/GenBank/DDBJ databases">
        <authorList>
            <person name="Zhirakovskaya E."/>
        </authorList>
    </citation>
    <scope>NUCLEOTIDE SEQUENCE</scope>
</reference>
<dbReference type="EC" id="5.4.99.61" evidence="6"/>
<proteinExistence type="inferred from homology"/>
<dbReference type="GO" id="GO:0009236">
    <property type="term" value="P:cobalamin biosynthetic process"/>
    <property type="evidence" value="ECO:0007669"/>
    <property type="project" value="UniProtKB-UniPathway"/>
</dbReference>
<dbReference type="NCBIfam" id="NF006136">
    <property type="entry name" value="PRK08285.1"/>
    <property type="match status" value="1"/>
</dbReference>
<keyword evidence="4 6" id="KW-0413">Isomerase</keyword>
<comment type="pathway">
    <text evidence="1">Cofactor biosynthesis; adenosylcobalamin biosynthesis.</text>
</comment>
<dbReference type="AlphaFoldDB" id="A0A3B0STZ8"/>
<evidence type="ECO:0000256" key="4">
    <source>
        <dbReference type="ARBA" id="ARBA00023235"/>
    </source>
</evidence>
<keyword evidence="3" id="KW-0169">Cobalamin biosynthesis</keyword>
<name>A0A3B0STZ8_9ZZZZ</name>
<dbReference type="InterPro" id="IPR036588">
    <property type="entry name" value="CobH/CbiC_sf"/>
</dbReference>
<accession>A0A3B0STZ8</accession>
<evidence type="ECO:0000259" key="5">
    <source>
        <dbReference type="Pfam" id="PF02570"/>
    </source>
</evidence>
<dbReference type="UniPathway" id="UPA00148"/>
<dbReference type="PANTHER" id="PTHR43588:SF1">
    <property type="entry name" value="COBALT-PRECORRIN-8 METHYLMUTASE"/>
    <property type="match status" value="1"/>
</dbReference>
<dbReference type="EMBL" id="UOEG01000266">
    <property type="protein sequence ID" value="VAW03889.1"/>
    <property type="molecule type" value="Genomic_DNA"/>
</dbReference>
<dbReference type="SUPFAM" id="SSF63965">
    <property type="entry name" value="Precorrin-8X methylmutase CbiC/CobH"/>
    <property type="match status" value="1"/>
</dbReference>
<dbReference type="Pfam" id="PF02570">
    <property type="entry name" value="CbiC"/>
    <property type="match status" value="1"/>
</dbReference>
<organism evidence="6">
    <name type="scientific">hydrothermal vent metagenome</name>
    <dbReference type="NCBI Taxonomy" id="652676"/>
    <lineage>
        <taxon>unclassified sequences</taxon>
        <taxon>metagenomes</taxon>
        <taxon>ecological metagenomes</taxon>
    </lineage>
</organism>
<evidence type="ECO:0000256" key="3">
    <source>
        <dbReference type="ARBA" id="ARBA00022573"/>
    </source>
</evidence>
<evidence type="ECO:0000256" key="1">
    <source>
        <dbReference type="ARBA" id="ARBA00004953"/>
    </source>
</evidence>
<feature type="domain" description="Cobalamin biosynthesis precorrin-8X methylmutase CobH/CbiC" evidence="5">
    <location>
        <begin position="15"/>
        <end position="208"/>
    </location>
</feature>
<gene>
    <name evidence="6" type="ORF">MNBD_ALPHA07-1425</name>
</gene>
<evidence type="ECO:0000313" key="6">
    <source>
        <dbReference type="EMBL" id="VAW03889.1"/>
    </source>
</evidence>
<dbReference type="GO" id="GO:0016993">
    <property type="term" value="F:precorrin-8X methylmutase activity"/>
    <property type="evidence" value="ECO:0007669"/>
    <property type="project" value="UniProtKB-EC"/>
</dbReference>
<dbReference type="InterPro" id="IPR003722">
    <property type="entry name" value="Cbl_synth_CobH/CbiC"/>
</dbReference>
<evidence type="ECO:0000256" key="2">
    <source>
        <dbReference type="ARBA" id="ARBA00009774"/>
    </source>
</evidence>